<protein>
    <recommendedName>
        <fullName evidence="5">TrbI/VirB10 family protein</fullName>
    </recommendedName>
</protein>
<proteinExistence type="predicted"/>
<dbReference type="Proteomes" id="UP000309668">
    <property type="component" value="Unassembled WGS sequence"/>
</dbReference>
<reference evidence="3 4" key="1">
    <citation type="submission" date="2019-05" db="EMBL/GenBank/DDBJ databases">
        <title>Erythrobacter marisflavi sp. nov., isolated from isolated from water of an estuary environment.</title>
        <authorList>
            <person name="Yoon J.-H."/>
        </authorList>
    </citation>
    <scope>NUCLEOTIDE SEQUENCE [LARGE SCALE GENOMIC DNA]</scope>
    <source>
        <strain evidence="3 4">KEM-5</strain>
    </source>
</reference>
<comment type="caution">
    <text evidence="3">The sequence shown here is derived from an EMBL/GenBank/DDBJ whole genome shotgun (WGS) entry which is preliminary data.</text>
</comment>
<evidence type="ECO:0008006" key="5">
    <source>
        <dbReference type="Google" id="ProtNLM"/>
    </source>
</evidence>
<keyword evidence="4" id="KW-1185">Reference proteome</keyword>
<organism evidence="3 4">
    <name type="scientific">Qipengyuania marisflavi</name>
    <dbReference type="NCBI Taxonomy" id="2486356"/>
    <lineage>
        <taxon>Bacteria</taxon>
        <taxon>Pseudomonadati</taxon>
        <taxon>Pseudomonadota</taxon>
        <taxon>Alphaproteobacteria</taxon>
        <taxon>Sphingomonadales</taxon>
        <taxon>Erythrobacteraceae</taxon>
        <taxon>Qipengyuania</taxon>
    </lineage>
</organism>
<feature type="signal peptide" evidence="2">
    <location>
        <begin position="1"/>
        <end position="26"/>
    </location>
</feature>
<evidence type="ECO:0000256" key="2">
    <source>
        <dbReference type="SAM" id="SignalP"/>
    </source>
</evidence>
<accession>A0A5S3P8G9</accession>
<keyword evidence="2" id="KW-0732">Signal</keyword>
<name>A0A5S3P8G9_9SPHN</name>
<feature type="region of interest" description="Disordered" evidence="1">
    <location>
        <begin position="224"/>
        <end position="244"/>
    </location>
</feature>
<sequence>MGGISDVTRAAALALTAIFLNTGAVAQVGAVNTVAAGEAMAAADEAAVAAPAVEPAIVAQSATLPGFTPLKVMLNEELSSQTHKVGDRFSVTVLEDVIDNDTVVVPAGSIGWGEVTFATAKGGFGKPGILGISLRTLELATGGVRLDGRYREEGKNNNGAVFASWIAVGVFSGFIKGKAGFIEQGRELRARTGEKIAFIIGENAAPVLAAQPEQPIAETTEILADSDSAAAPANSEINDLDGEL</sequence>
<dbReference type="OrthoDB" id="117664at2"/>
<feature type="chain" id="PRO_5024355114" description="TrbI/VirB10 family protein" evidence="2">
    <location>
        <begin position="27"/>
        <end position="244"/>
    </location>
</feature>
<evidence type="ECO:0000313" key="4">
    <source>
        <dbReference type="Proteomes" id="UP000309668"/>
    </source>
</evidence>
<evidence type="ECO:0000313" key="3">
    <source>
        <dbReference type="EMBL" id="TMM48734.1"/>
    </source>
</evidence>
<evidence type="ECO:0000256" key="1">
    <source>
        <dbReference type="SAM" id="MobiDB-lite"/>
    </source>
</evidence>
<dbReference type="RefSeq" id="WP_138616546.1">
    <property type="nucleotide sequence ID" value="NZ_VCAO01000002.1"/>
</dbReference>
<dbReference type="AlphaFoldDB" id="A0A5S3P8G9"/>
<gene>
    <name evidence="3" type="ORF">FEV51_04880</name>
</gene>
<dbReference type="EMBL" id="VCAO01000002">
    <property type="protein sequence ID" value="TMM48734.1"/>
    <property type="molecule type" value="Genomic_DNA"/>
</dbReference>